<reference evidence="2 3" key="1">
    <citation type="submission" date="2018-02" db="EMBL/GenBank/DDBJ databases">
        <title>Genome sequence of the basidiomycete white-rot fungus Phlebia centrifuga.</title>
        <authorList>
            <person name="Granchi Z."/>
            <person name="Peng M."/>
            <person name="de Vries R.P."/>
            <person name="Hilden K."/>
            <person name="Makela M.R."/>
            <person name="Grigoriev I."/>
            <person name="Riley R."/>
        </authorList>
    </citation>
    <scope>NUCLEOTIDE SEQUENCE [LARGE SCALE GENOMIC DNA]</scope>
    <source>
        <strain evidence="2 3">FBCC195</strain>
    </source>
</reference>
<gene>
    <name evidence="2" type="ORF">PHLCEN_2v7736</name>
</gene>
<feature type="region of interest" description="Disordered" evidence="1">
    <location>
        <begin position="1"/>
        <end position="34"/>
    </location>
</feature>
<dbReference type="AlphaFoldDB" id="A0A2R6NVN0"/>
<keyword evidence="3" id="KW-1185">Reference proteome</keyword>
<organism evidence="2 3">
    <name type="scientific">Hermanssonia centrifuga</name>
    <dbReference type="NCBI Taxonomy" id="98765"/>
    <lineage>
        <taxon>Eukaryota</taxon>
        <taxon>Fungi</taxon>
        <taxon>Dikarya</taxon>
        <taxon>Basidiomycota</taxon>
        <taxon>Agaricomycotina</taxon>
        <taxon>Agaricomycetes</taxon>
        <taxon>Polyporales</taxon>
        <taxon>Meruliaceae</taxon>
        <taxon>Hermanssonia</taxon>
    </lineage>
</organism>
<comment type="caution">
    <text evidence="2">The sequence shown here is derived from an EMBL/GenBank/DDBJ whole genome shotgun (WGS) entry which is preliminary data.</text>
</comment>
<protein>
    <submittedName>
        <fullName evidence="2">Uncharacterized protein</fullName>
    </submittedName>
</protein>
<evidence type="ECO:0000256" key="1">
    <source>
        <dbReference type="SAM" id="MobiDB-lite"/>
    </source>
</evidence>
<accession>A0A2R6NVN0</accession>
<dbReference type="EMBL" id="MLYV02000785">
    <property type="protein sequence ID" value="PSR77678.1"/>
    <property type="molecule type" value="Genomic_DNA"/>
</dbReference>
<evidence type="ECO:0000313" key="3">
    <source>
        <dbReference type="Proteomes" id="UP000186601"/>
    </source>
</evidence>
<name>A0A2R6NVN0_9APHY</name>
<sequence length="73" mass="8018">MSNRNAALKRRSVSRVPDTNDTNRKSLDNNSARPTDISIFSNMELFNEPAPSAYNILTSASPGTSSYIQSSHD</sequence>
<dbReference type="Proteomes" id="UP000186601">
    <property type="component" value="Unassembled WGS sequence"/>
</dbReference>
<proteinExistence type="predicted"/>
<evidence type="ECO:0000313" key="2">
    <source>
        <dbReference type="EMBL" id="PSR77678.1"/>
    </source>
</evidence>